<name>A0A2R6PTH6_ACTCC</name>
<keyword evidence="5" id="KW-1185">Reference proteome</keyword>
<evidence type="ECO:0000256" key="1">
    <source>
        <dbReference type="ARBA" id="ARBA00010049"/>
    </source>
</evidence>
<comment type="similarity">
    <text evidence="1">Belongs to the Ole e I family.</text>
</comment>
<dbReference type="OMA" id="ADCNEPF"/>
<dbReference type="Gramene" id="PSR96401">
    <property type="protein sequence ID" value="PSR96401"/>
    <property type="gene ID" value="CEY00_Acc26450"/>
</dbReference>
<evidence type="ECO:0000256" key="2">
    <source>
        <dbReference type="ARBA" id="ARBA00023157"/>
    </source>
</evidence>
<dbReference type="PROSITE" id="PS00925">
    <property type="entry name" value="OLEEI"/>
    <property type="match status" value="1"/>
</dbReference>
<dbReference type="InParanoid" id="A0A2R6PTH6"/>
<dbReference type="OrthoDB" id="1888725at2759"/>
<dbReference type="STRING" id="1590841.A0A2R6PTH6"/>
<sequence>MAKAVALIAASALCVLALASLVQCHNEVFTVEGQVYCDTCRVLFETKVSEYIAGADVKLQCRSRADDSVTLTMTGTTDKDGFYRLSVSGDHEDEICEVTAVSSPNPDCNETVPEISTAKVGLSKNSGILSTSRYCNPIGFVKKESLSTCIKVLDDMGFVPQI</sequence>
<dbReference type="EMBL" id="NKQK01000023">
    <property type="protein sequence ID" value="PSR96401.1"/>
    <property type="molecule type" value="Genomic_DNA"/>
</dbReference>
<reference evidence="5" key="2">
    <citation type="journal article" date="2018" name="BMC Genomics">
        <title>A manually annotated Actinidia chinensis var. chinensis (kiwifruit) genome highlights the challenges associated with draft genomes and gene prediction in plants.</title>
        <authorList>
            <person name="Pilkington S.M."/>
            <person name="Crowhurst R."/>
            <person name="Hilario E."/>
            <person name="Nardozza S."/>
            <person name="Fraser L."/>
            <person name="Peng Y."/>
            <person name="Gunaseelan K."/>
            <person name="Simpson R."/>
            <person name="Tahir J."/>
            <person name="Deroles S.C."/>
            <person name="Templeton K."/>
            <person name="Luo Z."/>
            <person name="Davy M."/>
            <person name="Cheng C."/>
            <person name="McNeilage M."/>
            <person name="Scaglione D."/>
            <person name="Liu Y."/>
            <person name="Zhang Q."/>
            <person name="Datson P."/>
            <person name="De Silva N."/>
            <person name="Gardiner S.E."/>
            <person name="Bassett H."/>
            <person name="Chagne D."/>
            <person name="McCallum J."/>
            <person name="Dzierzon H."/>
            <person name="Deng C."/>
            <person name="Wang Y.Y."/>
            <person name="Barron L."/>
            <person name="Manako K."/>
            <person name="Bowen J."/>
            <person name="Foster T.M."/>
            <person name="Erridge Z.A."/>
            <person name="Tiffin H."/>
            <person name="Waite C.N."/>
            <person name="Davies K.M."/>
            <person name="Grierson E.P."/>
            <person name="Laing W.A."/>
            <person name="Kirk R."/>
            <person name="Chen X."/>
            <person name="Wood M."/>
            <person name="Montefiori M."/>
            <person name="Brummell D.A."/>
            <person name="Schwinn K.E."/>
            <person name="Catanach A."/>
            <person name="Fullerton C."/>
            <person name="Li D."/>
            <person name="Meiyalaghan S."/>
            <person name="Nieuwenhuizen N."/>
            <person name="Read N."/>
            <person name="Prakash R."/>
            <person name="Hunter D."/>
            <person name="Zhang H."/>
            <person name="McKenzie M."/>
            <person name="Knabel M."/>
            <person name="Harris A."/>
            <person name="Allan A.C."/>
            <person name="Gleave A."/>
            <person name="Chen A."/>
            <person name="Janssen B.J."/>
            <person name="Plunkett B."/>
            <person name="Ampomah-Dwamena C."/>
            <person name="Voogd C."/>
            <person name="Leif D."/>
            <person name="Lafferty D."/>
            <person name="Souleyre E.J.F."/>
            <person name="Varkonyi-Gasic E."/>
            <person name="Gambi F."/>
            <person name="Hanley J."/>
            <person name="Yao J.L."/>
            <person name="Cheung J."/>
            <person name="David K.M."/>
            <person name="Warren B."/>
            <person name="Marsh K."/>
            <person name="Snowden K.C."/>
            <person name="Lin-Wang K."/>
            <person name="Brian L."/>
            <person name="Martinez-Sanchez M."/>
            <person name="Wang M."/>
            <person name="Ileperuma N."/>
            <person name="Macnee N."/>
            <person name="Campin R."/>
            <person name="McAtee P."/>
            <person name="Drummond R.S.M."/>
            <person name="Espley R.V."/>
            <person name="Ireland H.S."/>
            <person name="Wu R."/>
            <person name="Atkinson R.G."/>
            <person name="Karunairetnam S."/>
            <person name="Bulley S."/>
            <person name="Chunkath S."/>
            <person name="Hanley Z."/>
            <person name="Storey R."/>
            <person name="Thrimawithana A.H."/>
            <person name="Thomson S."/>
            <person name="David C."/>
            <person name="Testolin R."/>
            <person name="Huang H."/>
            <person name="Hellens R.P."/>
            <person name="Schaffer R.J."/>
        </authorList>
    </citation>
    <scope>NUCLEOTIDE SEQUENCE [LARGE SCALE GENOMIC DNA]</scope>
    <source>
        <strain evidence="5">cv. Red5</strain>
    </source>
</reference>
<feature type="signal peptide" evidence="3">
    <location>
        <begin position="1"/>
        <end position="24"/>
    </location>
</feature>
<protein>
    <submittedName>
        <fullName evidence="4">Anther-specific protein</fullName>
    </submittedName>
</protein>
<dbReference type="InterPro" id="IPR006040">
    <property type="entry name" value="Allergen_Ole_e_I_CS"/>
</dbReference>
<keyword evidence="3" id="KW-0732">Signal</keyword>
<organism evidence="4 5">
    <name type="scientific">Actinidia chinensis var. chinensis</name>
    <name type="common">Chinese soft-hair kiwi</name>
    <dbReference type="NCBI Taxonomy" id="1590841"/>
    <lineage>
        <taxon>Eukaryota</taxon>
        <taxon>Viridiplantae</taxon>
        <taxon>Streptophyta</taxon>
        <taxon>Embryophyta</taxon>
        <taxon>Tracheophyta</taxon>
        <taxon>Spermatophyta</taxon>
        <taxon>Magnoliopsida</taxon>
        <taxon>eudicotyledons</taxon>
        <taxon>Gunneridae</taxon>
        <taxon>Pentapetalae</taxon>
        <taxon>asterids</taxon>
        <taxon>Ericales</taxon>
        <taxon>Actinidiaceae</taxon>
        <taxon>Actinidia</taxon>
    </lineage>
</organism>
<proteinExistence type="inferred from homology"/>
<gene>
    <name evidence="4" type="ORF">CEY00_Acc26450</name>
</gene>
<evidence type="ECO:0000313" key="4">
    <source>
        <dbReference type="EMBL" id="PSR96401.1"/>
    </source>
</evidence>
<dbReference type="InterPro" id="IPR006041">
    <property type="entry name" value="Pollen_Ole_e1_allergen"/>
</dbReference>
<comment type="caution">
    <text evidence="4">The sequence shown here is derived from an EMBL/GenBank/DDBJ whole genome shotgun (WGS) entry which is preliminary data.</text>
</comment>
<accession>A0A2R6PTH6</accession>
<evidence type="ECO:0000313" key="5">
    <source>
        <dbReference type="Proteomes" id="UP000241394"/>
    </source>
</evidence>
<dbReference type="PANTHER" id="PTHR31614">
    <property type="entry name" value="PROTEIN DOWNSTREAM OF FLC-RELATED"/>
    <property type="match status" value="1"/>
</dbReference>
<reference evidence="4 5" key="1">
    <citation type="submission" date="2017-07" db="EMBL/GenBank/DDBJ databases">
        <title>An improved, manually edited Actinidia chinensis var. chinensis (kiwifruit) genome highlights the challenges associated with draft genomes and gene prediction in plants.</title>
        <authorList>
            <person name="Pilkington S."/>
            <person name="Crowhurst R."/>
            <person name="Hilario E."/>
            <person name="Nardozza S."/>
            <person name="Fraser L."/>
            <person name="Peng Y."/>
            <person name="Gunaseelan K."/>
            <person name="Simpson R."/>
            <person name="Tahir J."/>
            <person name="Deroles S."/>
            <person name="Templeton K."/>
            <person name="Luo Z."/>
            <person name="Davy M."/>
            <person name="Cheng C."/>
            <person name="Mcneilage M."/>
            <person name="Scaglione D."/>
            <person name="Liu Y."/>
            <person name="Zhang Q."/>
            <person name="Datson P."/>
            <person name="De Silva N."/>
            <person name="Gardiner S."/>
            <person name="Bassett H."/>
            <person name="Chagne D."/>
            <person name="Mccallum J."/>
            <person name="Dzierzon H."/>
            <person name="Deng C."/>
            <person name="Wang Y.-Y."/>
            <person name="Barron N."/>
            <person name="Manako K."/>
            <person name="Bowen J."/>
            <person name="Foster T."/>
            <person name="Erridge Z."/>
            <person name="Tiffin H."/>
            <person name="Waite C."/>
            <person name="Davies K."/>
            <person name="Grierson E."/>
            <person name="Laing W."/>
            <person name="Kirk R."/>
            <person name="Chen X."/>
            <person name="Wood M."/>
            <person name="Montefiori M."/>
            <person name="Brummell D."/>
            <person name="Schwinn K."/>
            <person name="Catanach A."/>
            <person name="Fullerton C."/>
            <person name="Li D."/>
            <person name="Meiyalaghan S."/>
            <person name="Nieuwenhuizen N."/>
            <person name="Read N."/>
            <person name="Prakash R."/>
            <person name="Hunter D."/>
            <person name="Zhang H."/>
            <person name="Mckenzie M."/>
            <person name="Knabel M."/>
            <person name="Harris A."/>
            <person name="Allan A."/>
            <person name="Chen A."/>
            <person name="Janssen B."/>
            <person name="Plunkett B."/>
            <person name="Dwamena C."/>
            <person name="Voogd C."/>
            <person name="Leif D."/>
            <person name="Lafferty D."/>
            <person name="Souleyre E."/>
            <person name="Varkonyi-Gasic E."/>
            <person name="Gambi F."/>
            <person name="Hanley J."/>
            <person name="Yao J.-L."/>
            <person name="Cheung J."/>
            <person name="David K."/>
            <person name="Warren B."/>
            <person name="Marsh K."/>
            <person name="Snowden K."/>
            <person name="Lin-Wang K."/>
            <person name="Brian L."/>
            <person name="Martinez-Sanchez M."/>
            <person name="Wang M."/>
            <person name="Ileperuma N."/>
            <person name="Macnee N."/>
            <person name="Campin R."/>
            <person name="Mcatee P."/>
            <person name="Drummond R."/>
            <person name="Espley R."/>
            <person name="Ireland H."/>
            <person name="Wu R."/>
            <person name="Atkinson R."/>
            <person name="Karunairetnam S."/>
            <person name="Bulley S."/>
            <person name="Chunkath S."/>
            <person name="Hanley Z."/>
            <person name="Storey R."/>
            <person name="Thrimawithana A."/>
            <person name="Thomson S."/>
            <person name="David C."/>
            <person name="Testolin R."/>
        </authorList>
    </citation>
    <scope>NUCLEOTIDE SEQUENCE [LARGE SCALE GENOMIC DNA]</scope>
    <source>
        <strain evidence="5">cv. Red5</strain>
        <tissue evidence="4">Young leaf</tissue>
    </source>
</reference>
<dbReference type="PANTHER" id="PTHR31614:SF2">
    <property type="entry name" value="F28N24.16 PROTEIN"/>
    <property type="match status" value="1"/>
</dbReference>
<dbReference type="Proteomes" id="UP000241394">
    <property type="component" value="Chromosome LG23"/>
</dbReference>
<keyword evidence="2" id="KW-1015">Disulfide bond</keyword>
<dbReference type="FunCoup" id="A0A2R6PTH6">
    <property type="interactions" value="183"/>
</dbReference>
<dbReference type="Pfam" id="PF01190">
    <property type="entry name" value="Pollen_Ole_e_1"/>
    <property type="match status" value="1"/>
</dbReference>
<dbReference type="AlphaFoldDB" id="A0A2R6PTH6"/>
<dbReference type="GO" id="GO:0005615">
    <property type="term" value="C:extracellular space"/>
    <property type="evidence" value="ECO:0007669"/>
    <property type="project" value="InterPro"/>
</dbReference>
<feature type="chain" id="PRO_5015350412" evidence="3">
    <location>
        <begin position="25"/>
        <end position="162"/>
    </location>
</feature>
<evidence type="ECO:0000256" key="3">
    <source>
        <dbReference type="SAM" id="SignalP"/>
    </source>
</evidence>